<reference evidence="1 2" key="1">
    <citation type="journal article" date="2024" name="BMC Genomics">
        <title>De novo assembly and annotation of Popillia japonica's genome with initial clues to its potential as an invasive pest.</title>
        <authorList>
            <person name="Cucini C."/>
            <person name="Boschi S."/>
            <person name="Funari R."/>
            <person name="Cardaioli E."/>
            <person name="Iannotti N."/>
            <person name="Marturano G."/>
            <person name="Paoli F."/>
            <person name="Bruttini M."/>
            <person name="Carapelli A."/>
            <person name="Frati F."/>
            <person name="Nardi F."/>
        </authorList>
    </citation>
    <scope>NUCLEOTIDE SEQUENCE [LARGE SCALE GENOMIC DNA]</scope>
    <source>
        <strain evidence="1">DMR45628</strain>
    </source>
</reference>
<dbReference type="Proteomes" id="UP001458880">
    <property type="component" value="Unassembled WGS sequence"/>
</dbReference>
<sequence>MLKGFGRNQKLLSFKTPPNKKQKLLQPLGLQLPNPWMESRPSKKISGKLQSEIRAVLRLTHIPEEEPLGPGPKKLKSLRCYICDVIENAELYVICVPTMYVTNTVLIFGAIGFTK</sequence>
<keyword evidence="2" id="KW-1185">Reference proteome</keyword>
<name>A0AAW1KH26_POPJA</name>
<evidence type="ECO:0000313" key="1">
    <source>
        <dbReference type="EMBL" id="KAK9718886.1"/>
    </source>
</evidence>
<protein>
    <submittedName>
        <fullName evidence="1">Uncharacterized protein</fullName>
    </submittedName>
</protein>
<dbReference type="EMBL" id="JASPKY010000224">
    <property type="protein sequence ID" value="KAK9718886.1"/>
    <property type="molecule type" value="Genomic_DNA"/>
</dbReference>
<organism evidence="1 2">
    <name type="scientific">Popillia japonica</name>
    <name type="common">Japanese beetle</name>
    <dbReference type="NCBI Taxonomy" id="7064"/>
    <lineage>
        <taxon>Eukaryota</taxon>
        <taxon>Metazoa</taxon>
        <taxon>Ecdysozoa</taxon>
        <taxon>Arthropoda</taxon>
        <taxon>Hexapoda</taxon>
        <taxon>Insecta</taxon>
        <taxon>Pterygota</taxon>
        <taxon>Neoptera</taxon>
        <taxon>Endopterygota</taxon>
        <taxon>Coleoptera</taxon>
        <taxon>Polyphaga</taxon>
        <taxon>Scarabaeiformia</taxon>
        <taxon>Scarabaeidae</taxon>
        <taxon>Rutelinae</taxon>
        <taxon>Popillia</taxon>
    </lineage>
</organism>
<gene>
    <name evidence="1" type="ORF">QE152_g22966</name>
</gene>
<evidence type="ECO:0000313" key="2">
    <source>
        <dbReference type="Proteomes" id="UP001458880"/>
    </source>
</evidence>
<accession>A0AAW1KH26</accession>
<comment type="caution">
    <text evidence="1">The sequence shown here is derived from an EMBL/GenBank/DDBJ whole genome shotgun (WGS) entry which is preliminary data.</text>
</comment>
<dbReference type="AlphaFoldDB" id="A0AAW1KH26"/>
<proteinExistence type="predicted"/>